<proteinExistence type="predicted"/>
<reference evidence="1 2" key="1">
    <citation type="journal article" date="2018" name="Nat. Ecol. Evol.">
        <title>Pezizomycetes genomes reveal the molecular basis of ectomycorrhizal truffle lifestyle.</title>
        <authorList>
            <person name="Murat C."/>
            <person name="Payen T."/>
            <person name="Noel B."/>
            <person name="Kuo A."/>
            <person name="Morin E."/>
            <person name="Chen J."/>
            <person name="Kohler A."/>
            <person name="Krizsan K."/>
            <person name="Balestrini R."/>
            <person name="Da Silva C."/>
            <person name="Montanini B."/>
            <person name="Hainaut M."/>
            <person name="Levati E."/>
            <person name="Barry K.W."/>
            <person name="Belfiori B."/>
            <person name="Cichocki N."/>
            <person name="Clum A."/>
            <person name="Dockter R.B."/>
            <person name="Fauchery L."/>
            <person name="Guy J."/>
            <person name="Iotti M."/>
            <person name="Le Tacon F."/>
            <person name="Lindquist E.A."/>
            <person name="Lipzen A."/>
            <person name="Malagnac F."/>
            <person name="Mello A."/>
            <person name="Molinier V."/>
            <person name="Miyauchi S."/>
            <person name="Poulain J."/>
            <person name="Riccioni C."/>
            <person name="Rubini A."/>
            <person name="Sitrit Y."/>
            <person name="Splivallo R."/>
            <person name="Traeger S."/>
            <person name="Wang M."/>
            <person name="Zifcakova L."/>
            <person name="Wipf D."/>
            <person name="Zambonelli A."/>
            <person name="Paolocci F."/>
            <person name="Nowrousian M."/>
            <person name="Ottonello S."/>
            <person name="Baldrian P."/>
            <person name="Spatafora J.W."/>
            <person name="Henrissat B."/>
            <person name="Nagy L.G."/>
            <person name="Aury J.M."/>
            <person name="Wincker P."/>
            <person name="Grigoriev I.V."/>
            <person name="Bonfante P."/>
            <person name="Martin F.M."/>
        </authorList>
    </citation>
    <scope>NUCLEOTIDE SEQUENCE [LARGE SCALE GENOMIC DNA]</scope>
    <source>
        <strain evidence="1 2">120613-1</strain>
    </source>
</reference>
<evidence type="ECO:0000313" key="2">
    <source>
        <dbReference type="Proteomes" id="UP000276215"/>
    </source>
</evidence>
<dbReference type="OrthoDB" id="5153223at2759"/>
<protein>
    <submittedName>
        <fullName evidence="1">Uncharacterized protein</fullName>
    </submittedName>
</protein>
<dbReference type="Gene3D" id="3.10.10.10">
    <property type="entry name" value="HIV Type 1 Reverse Transcriptase, subunit A, domain 1"/>
    <property type="match status" value="1"/>
</dbReference>
<name>A0A3N4JZG8_9PEZI</name>
<dbReference type="SUPFAM" id="SSF56672">
    <property type="entry name" value="DNA/RNA polymerases"/>
    <property type="match status" value="1"/>
</dbReference>
<keyword evidence="2" id="KW-1185">Reference proteome</keyword>
<gene>
    <name evidence="1" type="ORF">L873DRAFT_629316</name>
</gene>
<dbReference type="AlphaFoldDB" id="A0A3N4JZG8"/>
<organism evidence="1 2">
    <name type="scientific">Choiromyces venosus 120613-1</name>
    <dbReference type="NCBI Taxonomy" id="1336337"/>
    <lineage>
        <taxon>Eukaryota</taxon>
        <taxon>Fungi</taxon>
        <taxon>Dikarya</taxon>
        <taxon>Ascomycota</taxon>
        <taxon>Pezizomycotina</taxon>
        <taxon>Pezizomycetes</taxon>
        <taxon>Pezizales</taxon>
        <taxon>Tuberaceae</taxon>
        <taxon>Choiromyces</taxon>
    </lineage>
</organism>
<sequence length="226" mass="26255">MVNALEFKEGGRAGTRRKDNMLEFQDDERVFDEVEAPGIPEEYNKGNGACMAELQVFGDEAEAAEIEAYGRILEFPTARWPPSYRRQLIDSSAIGIPTWFVSAKIALGEQLTEEQKWTVKQLLFTWKDIFASSLEEMPITDLVEHRIPVYPRSWSIHAKEKIYTWEEQDWLDKHLLEMEKAVIIARSESPWSHCTKFVYKKDSGLQMVHMFFLINQATILSNYPMK</sequence>
<evidence type="ECO:0000313" key="1">
    <source>
        <dbReference type="EMBL" id="RPB01521.1"/>
    </source>
</evidence>
<dbReference type="Proteomes" id="UP000276215">
    <property type="component" value="Unassembled WGS sequence"/>
</dbReference>
<dbReference type="STRING" id="1336337.A0A3N4JZG8"/>
<dbReference type="EMBL" id="ML120372">
    <property type="protein sequence ID" value="RPB01521.1"/>
    <property type="molecule type" value="Genomic_DNA"/>
</dbReference>
<dbReference type="InterPro" id="IPR043502">
    <property type="entry name" value="DNA/RNA_pol_sf"/>
</dbReference>
<accession>A0A3N4JZG8</accession>